<dbReference type="KEGG" id="cfem:HCR03_11005"/>
<organism evidence="2 4">
    <name type="scientific">Caproicibacter fermentans</name>
    <dbReference type="NCBI Taxonomy" id="2576756"/>
    <lineage>
        <taxon>Bacteria</taxon>
        <taxon>Bacillati</taxon>
        <taxon>Bacillota</taxon>
        <taxon>Clostridia</taxon>
        <taxon>Eubacteriales</taxon>
        <taxon>Acutalibacteraceae</taxon>
        <taxon>Caproicibacter</taxon>
    </lineage>
</organism>
<keyword evidence="1" id="KW-0472">Membrane</keyword>
<keyword evidence="1" id="KW-1133">Transmembrane helix</keyword>
<dbReference type="AlphaFoldDB" id="A0A6N8I0R6"/>
<evidence type="ECO:0000313" key="5">
    <source>
        <dbReference type="Proteomes" id="UP000515909"/>
    </source>
</evidence>
<proteinExistence type="predicted"/>
<accession>A0A6N8I0R6</accession>
<sequence length="182" mass="19325">MNVLSAVVSALKKHRLLYSVVLTGVVALVAGIVLGVFLERNAGLSLSDRLERRIGTANAKIVSCTKTGSSLKLTVDFKNVSPGEEVPSMSSSDSMPQIWDIANYGIAVASVQEELISNSRESDIDRVAIVCQHQGEALVTITGDRAPKSEAPFGNFEAHNSDGSTVTLGFFWQNDSSASSVP</sequence>
<protein>
    <submittedName>
        <fullName evidence="2">Uncharacterized protein</fullName>
    </submittedName>
</protein>
<dbReference type="EMBL" id="VWXL01000052">
    <property type="protein sequence ID" value="MVB11133.1"/>
    <property type="molecule type" value="Genomic_DNA"/>
</dbReference>
<dbReference type="RefSeq" id="WP_156990457.1">
    <property type="nucleotide sequence ID" value="NZ_CP060286.1"/>
</dbReference>
<name>A0A6N8I0R6_9FIRM</name>
<dbReference type="EMBL" id="CP060286">
    <property type="protein sequence ID" value="QNK39291.1"/>
    <property type="molecule type" value="Genomic_DNA"/>
</dbReference>
<dbReference type="Proteomes" id="UP000515909">
    <property type="component" value="Chromosome"/>
</dbReference>
<evidence type="ECO:0000313" key="3">
    <source>
        <dbReference type="EMBL" id="QNK39291.1"/>
    </source>
</evidence>
<gene>
    <name evidence="2" type="ORF">CAFE_18360</name>
    <name evidence="3" type="ORF">HCR03_11005</name>
</gene>
<evidence type="ECO:0000313" key="2">
    <source>
        <dbReference type="EMBL" id="MVB11133.1"/>
    </source>
</evidence>
<reference evidence="2 4" key="1">
    <citation type="submission" date="2019-09" db="EMBL/GenBank/DDBJ databases">
        <title>Genome sequence of Clostridium sp. EA1.</title>
        <authorList>
            <person name="Poehlein A."/>
            <person name="Bengelsdorf F.R."/>
            <person name="Daniel R."/>
        </authorList>
    </citation>
    <scope>NUCLEOTIDE SEQUENCE [LARGE SCALE GENOMIC DNA]</scope>
    <source>
        <strain evidence="2 4">EA1</strain>
    </source>
</reference>
<feature type="transmembrane region" description="Helical" evidence="1">
    <location>
        <begin position="16"/>
        <end position="38"/>
    </location>
</feature>
<reference evidence="3 5" key="2">
    <citation type="submission" date="2020-08" db="EMBL/GenBank/DDBJ databases">
        <title>The isolate Caproiciproducens sp. 7D4C2 produces n-caproate at mildly acidic conditions from hexoses: genome and rBOX comparison with related strains and chain-elongating bacteria.</title>
        <authorList>
            <person name="Esquivel-Elizondo S."/>
            <person name="Bagci C."/>
            <person name="Temovska M."/>
            <person name="Jeon B.S."/>
            <person name="Bessarab I."/>
            <person name="Williams R.B.H."/>
            <person name="Huson D.H."/>
            <person name="Angenent L.T."/>
        </authorList>
    </citation>
    <scope>NUCLEOTIDE SEQUENCE [LARGE SCALE GENOMIC DNA]</scope>
    <source>
        <strain evidence="3 5">7D4C2</strain>
    </source>
</reference>
<dbReference type="Proteomes" id="UP000469440">
    <property type="component" value="Unassembled WGS sequence"/>
</dbReference>
<accession>A0A7G8T6Q0</accession>
<keyword evidence="4" id="KW-1185">Reference proteome</keyword>
<dbReference type="OrthoDB" id="9131041at2"/>
<keyword evidence="1" id="KW-0812">Transmembrane</keyword>
<evidence type="ECO:0000313" key="4">
    <source>
        <dbReference type="Proteomes" id="UP000469440"/>
    </source>
</evidence>
<evidence type="ECO:0000256" key="1">
    <source>
        <dbReference type="SAM" id="Phobius"/>
    </source>
</evidence>